<organism evidence="2 4">
    <name type="scientific">Rotaria magnacalcarata</name>
    <dbReference type="NCBI Taxonomy" id="392030"/>
    <lineage>
        <taxon>Eukaryota</taxon>
        <taxon>Metazoa</taxon>
        <taxon>Spiralia</taxon>
        <taxon>Gnathifera</taxon>
        <taxon>Rotifera</taxon>
        <taxon>Eurotatoria</taxon>
        <taxon>Bdelloidea</taxon>
        <taxon>Philodinida</taxon>
        <taxon>Philodinidae</taxon>
        <taxon>Rotaria</taxon>
    </lineage>
</organism>
<gene>
    <name evidence="3" type="ORF">OVN521_LOCUS26959</name>
    <name evidence="2" type="ORF">WKI299_LOCUS32486</name>
</gene>
<dbReference type="EMBL" id="CAJOBG010007267">
    <property type="protein sequence ID" value="CAF4212064.1"/>
    <property type="molecule type" value="Genomic_DNA"/>
</dbReference>
<comment type="caution">
    <text evidence="2">The sequence shown here is derived from an EMBL/GenBank/DDBJ whole genome shotgun (WGS) entry which is preliminary data.</text>
</comment>
<dbReference type="EMBL" id="CAJNRF010015001">
    <property type="protein sequence ID" value="CAF2163840.1"/>
    <property type="molecule type" value="Genomic_DNA"/>
</dbReference>
<protein>
    <submittedName>
        <fullName evidence="2">Uncharacterized protein</fullName>
    </submittedName>
</protein>
<evidence type="ECO:0000313" key="5">
    <source>
        <dbReference type="Proteomes" id="UP000663866"/>
    </source>
</evidence>
<evidence type="ECO:0000313" key="4">
    <source>
        <dbReference type="Proteomes" id="UP000663856"/>
    </source>
</evidence>
<proteinExistence type="predicted"/>
<keyword evidence="5" id="KW-1185">Reference proteome</keyword>
<dbReference type="Proteomes" id="UP000663866">
    <property type="component" value="Unassembled WGS sequence"/>
</dbReference>
<reference evidence="2" key="1">
    <citation type="submission" date="2021-02" db="EMBL/GenBank/DDBJ databases">
        <authorList>
            <person name="Nowell W R."/>
        </authorList>
    </citation>
    <scope>NUCLEOTIDE SEQUENCE</scope>
</reference>
<evidence type="ECO:0000313" key="2">
    <source>
        <dbReference type="EMBL" id="CAF2163840.1"/>
    </source>
</evidence>
<evidence type="ECO:0000256" key="1">
    <source>
        <dbReference type="SAM" id="MobiDB-lite"/>
    </source>
</evidence>
<dbReference type="Proteomes" id="UP000663856">
    <property type="component" value="Unassembled WGS sequence"/>
</dbReference>
<sequence length="116" mass="13656">MYILWNVISLFKKRNKTTTTTSSSIIALDIIPDPEYNRLFFIQEQSIESQIHDTVNIQIVQIEEDELDIELGLDFDDDYADEDEEYDDDDYDDDYEDDNEMIQQLQTMDVNKCPAA</sequence>
<dbReference type="AlphaFoldDB" id="A0A816YJ07"/>
<evidence type="ECO:0000313" key="3">
    <source>
        <dbReference type="EMBL" id="CAF4212064.1"/>
    </source>
</evidence>
<feature type="region of interest" description="Disordered" evidence="1">
    <location>
        <begin position="77"/>
        <end position="96"/>
    </location>
</feature>
<name>A0A816YJ07_9BILA</name>
<accession>A0A816YJ07</accession>